<sequence length="156" mass="17678">MQIDLLNEPMLGHWQLPSGIWQCEFQFGSRLIYVQHRNGETPHARLVAVQSVVQAAWDDLPGVLKFAGQRCKVPMADVVALFERHGLAQSPLLVYSIHFELDKACPIYTLSTDPAFDWSVTFQGQEGDVCLAQCEPGEDDWFCVRRVGAQRFELEN</sequence>
<dbReference type="EMBL" id="MSDF01000053">
    <property type="protein sequence ID" value="OPA85750.1"/>
    <property type="molecule type" value="Genomic_DNA"/>
</dbReference>
<dbReference type="OrthoDB" id="6884299at2"/>
<dbReference type="AlphaFoldDB" id="A0A1T2Y109"/>
<reference evidence="1 2" key="1">
    <citation type="submission" date="2016-12" db="EMBL/GenBank/DDBJ databases">
        <title>Draft genome sequences of seven strains of Pseudomonas fluorescens that produce 4-formylaminooxyvinylglycine.</title>
        <authorList>
            <person name="Okrent R.A."/>
            <person name="Manning V.A."/>
            <person name="Trippe K.M."/>
        </authorList>
    </citation>
    <scope>NUCLEOTIDE SEQUENCE [LARGE SCALE GENOMIC DNA]</scope>
    <source>
        <strain evidence="1 2">P5A</strain>
    </source>
</reference>
<organism evidence="1 2">
    <name type="scientific">Pseudomonas fluorescens</name>
    <dbReference type="NCBI Taxonomy" id="294"/>
    <lineage>
        <taxon>Bacteria</taxon>
        <taxon>Pseudomonadati</taxon>
        <taxon>Pseudomonadota</taxon>
        <taxon>Gammaproteobacteria</taxon>
        <taxon>Pseudomonadales</taxon>
        <taxon>Pseudomonadaceae</taxon>
        <taxon>Pseudomonas</taxon>
    </lineage>
</organism>
<proteinExistence type="predicted"/>
<dbReference type="Proteomes" id="UP000190965">
    <property type="component" value="Unassembled WGS sequence"/>
</dbReference>
<evidence type="ECO:0000313" key="1">
    <source>
        <dbReference type="EMBL" id="OPA85750.1"/>
    </source>
</evidence>
<comment type="caution">
    <text evidence="1">The sequence shown here is derived from an EMBL/GenBank/DDBJ whole genome shotgun (WGS) entry which is preliminary data.</text>
</comment>
<evidence type="ECO:0000313" key="2">
    <source>
        <dbReference type="Proteomes" id="UP000190965"/>
    </source>
</evidence>
<accession>A0A1T2Y109</accession>
<gene>
    <name evidence="1" type="ORF">BFW87_26860</name>
</gene>
<protein>
    <submittedName>
        <fullName evidence="1">Uncharacterized protein</fullName>
    </submittedName>
</protein>
<name>A0A1T2Y109_PSEFL</name>